<organism evidence="1">
    <name type="scientific">Tetraodon nigroviridis</name>
    <name type="common">Spotted green pufferfish</name>
    <name type="synonym">Chelonodon nigroviridis</name>
    <dbReference type="NCBI Taxonomy" id="99883"/>
    <lineage>
        <taxon>Eukaryota</taxon>
        <taxon>Metazoa</taxon>
        <taxon>Chordata</taxon>
        <taxon>Craniata</taxon>
        <taxon>Vertebrata</taxon>
        <taxon>Euteleostomi</taxon>
        <taxon>Actinopterygii</taxon>
        <taxon>Neopterygii</taxon>
        <taxon>Teleostei</taxon>
        <taxon>Neoteleostei</taxon>
        <taxon>Acanthomorphata</taxon>
        <taxon>Eupercaria</taxon>
        <taxon>Tetraodontiformes</taxon>
        <taxon>Tetradontoidea</taxon>
        <taxon>Tetraodontidae</taxon>
        <taxon>Tetraodon</taxon>
    </lineage>
</organism>
<reference evidence="1" key="2">
    <citation type="submission" date="2004-02" db="EMBL/GenBank/DDBJ databases">
        <authorList>
            <consortium name="Genoscope"/>
            <consortium name="Whitehead Institute Centre for Genome Research"/>
        </authorList>
    </citation>
    <scope>NUCLEOTIDE SEQUENCE</scope>
</reference>
<dbReference type="EMBL" id="CAAE01003937">
    <property type="protein sequence ID" value="CAF88146.1"/>
    <property type="molecule type" value="Genomic_DNA"/>
</dbReference>
<feature type="non-terminal residue" evidence="1">
    <location>
        <position position="108"/>
    </location>
</feature>
<gene>
    <name evidence="1" type="ORF">GSTENG00001294001</name>
</gene>
<evidence type="ECO:0000313" key="1">
    <source>
        <dbReference type="EMBL" id="CAF88146.1"/>
    </source>
</evidence>
<proteinExistence type="predicted"/>
<name>Q4TG36_TETNG</name>
<dbReference type="OrthoDB" id="5855206at2759"/>
<protein>
    <submittedName>
        <fullName evidence="1">(spotted green pufferfish) hypothetical protein</fullName>
    </submittedName>
</protein>
<feature type="non-terminal residue" evidence="1">
    <location>
        <position position="1"/>
    </location>
</feature>
<comment type="caution">
    <text evidence="1">The sequence shown here is derived from an EMBL/GenBank/DDBJ whole genome shotgun (WGS) entry which is preliminary data.</text>
</comment>
<accession>Q4TG36</accession>
<dbReference type="SUPFAM" id="SSF54236">
    <property type="entry name" value="Ubiquitin-like"/>
    <property type="match status" value="1"/>
</dbReference>
<reference evidence="1" key="1">
    <citation type="journal article" date="2004" name="Nature">
        <title>Genome duplication in the teleost fish Tetraodon nigroviridis reveals the early vertebrate proto-karyotype.</title>
        <authorList>
            <person name="Jaillon O."/>
            <person name="Aury J.-M."/>
            <person name="Brunet F."/>
            <person name="Petit J.-L."/>
            <person name="Stange-Thomann N."/>
            <person name="Mauceli E."/>
            <person name="Bouneau L."/>
            <person name="Fischer C."/>
            <person name="Ozouf-Costaz C."/>
            <person name="Bernot A."/>
            <person name="Nicaud S."/>
            <person name="Jaffe D."/>
            <person name="Fisher S."/>
            <person name="Lutfalla G."/>
            <person name="Dossat C."/>
            <person name="Segurens B."/>
            <person name="Dasilva C."/>
            <person name="Salanoubat M."/>
            <person name="Levy M."/>
            <person name="Boudet N."/>
            <person name="Castellano S."/>
            <person name="Anthouard V."/>
            <person name="Jubin C."/>
            <person name="Castelli V."/>
            <person name="Katinka M."/>
            <person name="Vacherie B."/>
            <person name="Biemont C."/>
            <person name="Skalli Z."/>
            <person name="Cattolico L."/>
            <person name="Poulain J."/>
            <person name="De Berardinis V."/>
            <person name="Cruaud C."/>
            <person name="Duprat S."/>
            <person name="Brottier P."/>
            <person name="Coutanceau J.-P."/>
            <person name="Gouzy J."/>
            <person name="Parra G."/>
            <person name="Lardier G."/>
            <person name="Chapple C."/>
            <person name="McKernan K.J."/>
            <person name="McEwan P."/>
            <person name="Bosak S."/>
            <person name="Kellis M."/>
            <person name="Volff J.-N."/>
            <person name="Guigo R."/>
            <person name="Zody M.C."/>
            <person name="Mesirov J."/>
            <person name="Lindblad-Toh K."/>
            <person name="Birren B."/>
            <person name="Nusbaum C."/>
            <person name="Kahn D."/>
            <person name="Robinson-Rechavi M."/>
            <person name="Laudet V."/>
            <person name="Schachter V."/>
            <person name="Quetier F."/>
            <person name="Saurin W."/>
            <person name="Scarpelli C."/>
            <person name="Wincker P."/>
            <person name="Lander E.S."/>
            <person name="Weissenbach J."/>
            <person name="Roest Crollius H."/>
        </authorList>
    </citation>
    <scope>NUCLEOTIDE SEQUENCE [LARGE SCALE GENOMIC DNA]</scope>
</reference>
<dbReference type="KEGG" id="tng:GSTEN00001294G001"/>
<dbReference type="Gene3D" id="3.10.20.90">
    <property type="entry name" value="Phosphatidylinositol 3-kinase Catalytic Subunit, Chain A, domain 1"/>
    <property type="match status" value="1"/>
</dbReference>
<sequence>RYHALVSKYGRLEPLAEVDLAPRSTLVQVRCGERVEALSLRLQLSVSGLKQQLKGVLQLPHGAARLFHLDREMSPVLGPQELRCGSRALHSYGIRDGDEILVCPRSKH</sequence>
<dbReference type="AlphaFoldDB" id="Q4TG36"/>
<dbReference type="InterPro" id="IPR029071">
    <property type="entry name" value="Ubiquitin-like_domsf"/>
</dbReference>